<dbReference type="AlphaFoldDB" id="A0A1B2EXD2"/>
<organism evidence="1">
    <name type="scientific">Microvirga ossetica</name>
    <dbReference type="NCBI Taxonomy" id="1882682"/>
    <lineage>
        <taxon>Bacteria</taxon>
        <taxon>Pseudomonadati</taxon>
        <taxon>Pseudomonadota</taxon>
        <taxon>Alphaproteobacteria</taxon>
        <taxon>Hyphomicrobiales</taxon>
        <taxon>Methylobacteriaceae</taxon>
        <taxon>Microvirga</taxon>
    </lineage>
</organism>
<protein>
    <submittedName>
        <fullName evidence="1">Uncharacterized protein</fullName>
    </submittedName>
</protein>
<sequence>MQRNLLRQPIASPAMRRFYPPDDLLGEIQATLAAMADLECRYEMDQEQSKLGSVAEASRHAVCAEREKHHQEARRRYVQRLNELESRVQAPGGW</sequence>
<dbReference type="KEGG" id="moc:BB934_41330"/>
<reference evidence="1" key="1">
    <citation type="submission" date="2016-07" db="EMBL/GenBank/DDBJ databases">
        <title>Microvirga ossetica sp. nov. a new species of rhizobia isolated from root nodules of the legume species Vicia alpestris Steven originated from North Ossetia region in the Caucasus.</title>
        <authorList>
            <person name="Safronova V.I."/>
            <person name="Kuznetsova I.G."/>
            <person name="Sazanova A.L."/>
            <person name="Belimov A."/>
            <person name="Andronov E."/>
            <person name="Osledkin Y.S."/>
            <person name="Onishchuk O.P."/>
            <person name="Kurchak O.N."/>
            <person name="Shaposhnikov A.I."/>
            <person name="Willems A."/>
            <person name="Tikhonovich I.A."/>
        </authorList>
    </citation>
    <scope>NUCLEOTIDE SEQUENCE [LARGE SCALE GENOMIC DNA]</scope>
    <source>
        <strain evidence="1">V5/3M</strain>
        <plasmid evidence="1">unnamed2</plasmid>
    </source>
</reference>
<proteinExistence type="predicted"/>
<dbReference type="EMBL" id="CP016619">
    <property type="protein sequence ID" value="ANY84621.1"/>
    <property type="molecule type" value="Genomic_DNA"/>
</dbReference>
<name>A0A1B2EXD2_9HYPH</name>
<evidence type="ECO:0000313" key="1">
    <source>
        <dbReference type="EMBL" id="ANY84621.1"/>
    </source>
</evidence>
<geneLocation type="plasmid" evidence="1">
    <name>unnamed2</name>
</geneLocation>
<gene>
    <name evidence="1" type="ORF">BB934_41330</name>
</gene>
<keyword evidence="1" id="KW-0614">Plasmid</keyword>
<accession>A0A1B2EXD2</accession>